<comment type="similarity">
    <text evidence="1">Belongs to the ACBP family.</text>
</comment>
<reference evidence="7" key="2">
    <citation type="submission" date="2025-08" db="UniProtKB">
        <authorList>
            <consortium name="RefSeq"/>
        </authorList>
    </citation>
    <scope>IDENTIFICATION</scope>
    <source>
        <tissue evidence="7">Leaf</tissue>
    </source>
</reference>
<organism evidence="6 7">
    <name type="scientific">Camelina sativa</name>
    <name type="common">False flax</name>
    <name type="synonym">Myagrum sativum</name>
    <dbReference type="NCBI Taxonomy" id="90675"/>
    <lineage>
        <taxon>Eukaryota</taxon>
        <taxon>Viridiplantae</taxon>
        <taxon>Streptophyta</taxon>
        <taxon>Embryophyta</taxon>
        <taxon>Tracheophyta</taxon>
        <taxon>Spermatophyta</taxon>
        <taxon>Magnoliopsida</taxon>
        <taxon>eudicotyledons</taxon>
        <taxon>Gunneridae</taxon>
        <taxon>Pentapetalae</taxon>
        <taxon>rosids</taxon>
        <taxon>malvids</taxon>
        <taxon>Brassicales</taxon>
        <taxon>Brassicaceae</taxon>
        <taxon>Camelineae</taxon>
        <taxon>Camelina</taxon>
    </lineage>
</organism>
<gene>
    <name evidence="7" type="primary">LOC104722572</name>
</gene>
<dbReference type="InterPro" id="IPR035984">
    <property type="entry name" value="Acyl-CoA-binding_sf"/>
</dbReference>
<dbReference type="SUPFAM" id="SSF47027">
    <property type="entry name" value="Acyl-CoA binding protein"/>
    <property type="match status" value="1"/>
</dbReference>
<accession>A0ABM0UCB4</accession>
<dbReference type="PROSITE" id="PS51228">
    <property type="entry name" value="ACB_2"/>
    <property type="match status" value="1"/>
</dbReference>
<feature type="chain" id="PRO_5045821673" evidence="4">
    <location>
        <begin position="28"/>
        <end position="400"/>
    </location>
</feature>
<feature type="region of interest" description="Disordered" evidence="3">
    <location>
        <begin position="144"/>
        <end position="263"/>
    </location>
</feature>
<proteinExistence type="inferred from homology"/>
<evidence type="ECO:0000256" key="3">
    <source>
        <dbReference type="SAM" id="MobiDB-lite"/>
    </source>
</evidence>
<feature type="compositionally biased region" description="Acidic residues" evidence="3">
    <location>
        <begin position="156"/>
        <end position="169"/>
    </location>
</feature>
<keyword evidence="6" id="KW-1185">Reference proteome</keyword>
<evidence type="ECO:0000313" key="7">
    <source>
        <dbReference type="RefSeq" id="XP_010439069.1"/>
    </source>
</evidence>
<dbReference type="PANTHER" id="PTHR23310">
    <property type="entry name" value="ACYL-COA-BINDING PROTEIN, ACBP"/>
    <property type="match status" value="1"/>
</dbReference>
<evidence type="ECO:0000256" key="2">
    <source>
        <dbReference type="ARBA" id="ARBA00023121"/>
    </source>
</evidence>
<evidence type="ECO:0000259" key="5">
    <source>
        <dbReference type="PROSITE" id="PS51228"/>
    </source>
</evidence>
<evidence type="ECO:0000256" key="1">
    <source>
        <dbReference type="ARBA" id="ARBA00005567"/>
    </source>
</evidence>
<dbReference type="InterPro" id="IPR000582">
    <property type="entry name" value="Acyl-CoA-binding_protein"/>
</dbReference>
<dbReference type="InterPro" id="IPR014352">
    <property type="entry name" value="FERM/acyl-CoA-bd_prot_sf"/>
</dbReference>
<name>A0ABM0UCB4_CAMSA</name>
<evidence type="ECO:0000313" key="6">
    <source>
        <dbReference type="Proteomes" id="UP000694864"/>
    </source>
</evidence>
<dbReference type="Proteomes" id="UP000694864">
    <property type="component" value="Chromosome 11"/>
</dbReference>
<dbReference type="Pfam" id="PF00887">
    <property type="entry name" value="ACBP"/>
    <property type="match status" value="1"/>
</dbReference>
<dbReference type="RefSeq" id="XP_010439069.1">
    <property type="nucleotide sequence ID" value="XM_010440767.2"/>
</dbReference>
<sequence>MEFFFEMLLTALLALFCSFLLANLVSSANDLGGNDPSSDDQSSEKPEIIGVGGEFETEEEVLSVKKMDARVMETEMNLADENVELVVRFVNGADGVGEVEDAATGNAETRKDREEELVAFSTAEAESTAVLSPETNAIVEEEMTSRGVQVEKSDSAAEEIGPELEEADESSGSVSPEEKIVLQEQEDRSESTELGRSGCVENEESRGDVVVAEVEDEVRVEETNTVAETEIDTKGEGDDEEKEELSIEEDDDDDDDDWEGIERSELEKSFAAAANLLEESGKSEDIGAESKMDLYGLHKIATEGPCREPQPMAVMVSARAKWNAWQKLGNMSQEDAMEQYLALVSKEVPGLMTGHTVGKMSEIETSLCLPPNSGSLEDPTNLDTTAVDESRKMGKGETSG</sequence>
<feature type="signal peptide" evidence="4">
    <location>
        <begin position="1"/>
        <end position="27"/>
    </location>
</feature>
<protein>
    <submittedName>
        <fullName evidence="7">Acyl-CoA-binding domain-containing protein 3-like</fullName>
    </submittedName>
</protein>
<dbReference type="GeneID" id="104722572"/>
<feature type="compositionally biased region" description="Acidic residues" evidence="3">
    <location>
        <begin position="237"/>
        <end position="259"/>
    </location>
</feature>
<dbReference type="PRINTS" id="PR00689">
    <property type="entry name" value="ACOABINDINGP"/>
</dbReference>
<feature type="domain" description="ACB" evidence="5">
    <location>
        <begin position="266"/>
        <end position="353"/>
    </location>
</feature>
<dbReference type="Gene3D" id="1.20.80.10">
    <property type="match status" value="1"/>
</dbReference>
<reference evidence="6" key="1">
    <citation type="journal article" date="2014" name="Nat. Commun.">
        <title>The emerging biofuel crop Camelina sativa retains a highly undifferentiated hexaploid genome structure.</title>
        <authorList>
            <person name="Kagale S."/>
            <person name="Koh C."/>
            <person name="Nixon J."/>
            <person name="Bollina V."/>
            <person name="Clarke W.E."/>
            <person name="Tuteja R."/>
            <person name="Spillane C."/>
            <person name="Robinson S.J."/>
            <person name="Links M.G."/>
            <person name="Clarke C."/>
            <person name="Higgins E.E."/>
            <person name="Huebert T."/>
            <person name="Sharpe A.G."/>
            <person name="Parkin I.A."/>
        </authorList>
    </citation>
    <scope>NUCLEOTIDE SEQUENCE [LARGE SCALE GENOMIC DNA]</scope>
    <source>
        <strain evidence="6">cv. DH55</strain>
    </source>
</reference>
<feature type="compositionally biased region" description="Basic and acidic residues" evidence="3">
    <location>
        <begin position="176"/>
        <end position="193"/>
    </location>
</feature>
<keyword evidence="2" id="KW-0446">Lipid-binding</keyword>
<feature type="region of interest" description="Disordered" evidence="3">
    <location>
        <begin position="368"/>
        <end position="400"/>
    </location>
</feature>
<keyword evidence="4" id="KW-0732">Signal</keyword>
<evidence type="ECO:0000256" key="4">
    <source>
        <dbReference type="SAM" id="SignalP"/>
    </source>
</evidence>
<feature type="compositionally biased region" description="Basic and acidic residues" evidence="3">
    <location>
        <begin position="388"/>
        <end position="400"/>
    </location>
</feature>
<dbReference type="PANTHER" id="PTHR23310:SF122">
    <property type="entry name" value="ACYL-COA-BINDING DOMAIN-CONTAINING PROTEIN 3"/>
    <property type="match status" value="1"/>
</dbReference>